<evidence type="ECO:0000259" key="1">
    <source>
        <dbReference type="Pfam" id="PF17770"/>
    </source>
</evidence>
<evidence type="ECO:0000313" key="2">
    <source>
        <dbReference type="EMBL" id="CAB4882274.1"/>
    </source>
</evidence>
<dbReference type="Gene3D" id="3.10.20.580">
    <property type="match status" value="1"/>
</dbReference>
<gene>
    <name evidence="2" type="ORF">UFOPK3423_01465</name>
</gene>
<protein>
    <submittedName>
        <fullName evidence="2">Unannotated protein</fullName>
    </submittedName>
</protein>
<proteinExistence type="predicted"/>
<dbReference type="EMBL" id="CAFBLQ010000202">
    <property type="protein sequence ID" value="CAB4882274.1"/>
    <property type="molecule type" value="Genomic_DNA"/>
</dbReference>
<dbReference type="AlphaFoldDB" id="A0A6J7EM11"/>
<name>A0A6J7EM11_9ZZZZ</name>
<dbReference type="Pfam" id="PF17770">
    <property type="entry name" value="RNase_J_C"/>
    <property type="match status" value="1"/>
</dbReference>
<dbReference type="InterPro" id="IPR041636">
    <property type="entry name" value="RNase_J_C"/>
</dbReference>
<organism evidence="2">
    <name type="scientific">freshwater metagenome</name>
    <dbReference type="NCBI Taxonomy" id="449393"/>
    <lineage>
        <taxon>unclassified sequences</taxon>
        <taxon>metagenomes</taxon>
        <taxon>ecological metagenomes</taxon>
    </lineage>
</organism>
<sequence>MPFRDEAEKLLDELSRTVEATLARAARDGIHEIDVLQTMLHDDLAALVYERLRRRPMVLPVVVEV</sequence>
<accession>A0A6J7EM11</accession>
<feature type="domain" description="Ribonuclease J C-terminal" evidence="1">
    <location>
        <begin position="3"/>
        <end position="65"/>
    </location>
</feature>
<reference evidence="2" key="1">
    <citation type="submission" date="2020-05" db="EMBL/GenBank/DDBJ databases">
        <authorList>
            <person name="Chiriac C."/>
            <person name="Salcher M."/>
            <person name="Ghai R."/>
            <person name="Kavagutti S V."/>
        </authorList>
    </citation>
    <scope>NUCLEOTIDE SEQUENCE</scope>
</reference>